<dbReference type="Proteomes" id="UP001187192">
    <property type="component" value="Unassembled WGS sequence"/>
</dbReference>
<keyword evidence="3" id="KW-1185">Reference proteome</keyword>
<evidence type="ECO:0000256" key="1">
    <source>
        <dbReference type="SAM" id="MobiDB-lite"/>
    </source>
</evidence>
<accession>A0AA88A019</accession>
<reference evidence="2" key="1">
    <citation type="submission" date="2023-07" db="EMBL/GenBank/DDBJ databases">
        <title>draft genome sequence of fig (Ficus carica).</title>
        <authorList>
            <person name="Takahashi T."/>
            <person name="Nishimura K."/>
        </authorList>
    </citation>
    <scope>NUCLEOTIDE SEQUENCE</scope>
</reference>
<dbReference type="AlphaFoldDB" id="A0AA88A019"/>
<sequence>MTHVASTTWRRQSSAAPWLRCHLAKRDSHLDPHALAPRPSRPEGIDNGGLSSSSGRDVQFAMASQSHRLNENLGYYERALGLCQRGLGKCSLYI</sequence>
<dbReference type="EMBL" id="BTGU01003642">
    <property type="protein sequence ID" value="GMN34921.1"/>
    <property type="molecule type" value="Genomic_DNA"/>
</dbReference>
<protein>
    <submittedName>
        <fullName evidence="2">Uncharacterized protein</fullName>
    </submittedName>
</protein>
<evidence type="ECO:0000313" key="2">
    <source>
        <dbReference type="EMBL" id="GMN34921.1"/>
    </source>
</evidence>
<organism evidence="2 3">
    <name type="scientific">Ficus carica</name>
    <name type="common">Common fig</name>
    <dbReference type="NCBI Taxonomy" id="3494"/>
    <lineage>
        <taxon>Eukaryota</taxon>
        <taxon>Viridiplantae</taxon>
        <taxon>Streptophyta</taxon>
        <taxon>Embryophyta</taxon>
        <taxon>Tracheophyta</taxon>
        <taxon>Spermatophyta</taxon>
        <taxon>Magnoliopsida</taxon>
        <taxon>eudicotyledons</taxon>
        <taxon>Gunneridae</taxon>
        <taxon>Pentapetalae</taxon>
        <taxon>rosids</taxon>
        <taxon>fabids</taxon>
        <taxon>Rosales</taxon>
        <taxon>Moraceae</taxon>
        <taxon>Ficeae</taxon>
        <taxon>Ficus</taxon>
    </lineage>
</organism>
<name>A0AA88A019_FICCA</name>
<proteinExistence type="predicted"/>
<gene>
    <name evidence="2" type="ORF">TIFTF001_044958</name>
</gene>
<comment type="caution">
    <text evidence="2">The sequence shown here is derived from an EMBL/GenBank/DDBJ whole genome shotgun (WGS) entry which is preliminary data.</text>
</comment>
<evidence type="ECO:0000313" key="3">
    <source>
        <dbReference type="Proteomes" id="UP001187192"/>
    </source>
</evidence>
<feature type="region of interest" description="Disordered" evidence="1">
    <location>
        <begin position="30"/>
        <end position="57"/>
    </location>
</feature>